<name>A0ACB8RLJ3_9AGAM</name>
<evidence type="ECO:0000313" key="2">
    <source>
        <dbReference type="Proteomes" id="UP000814033"/>
    </source>
</evidence>
<protein>
    <submittedName>
        <fullName evidence="1">Uncharacterized protein</fullName>
    </submittedName>
</protein>
<accession>A0ACB8RLJ3</accession>
<evidence type="ECO:0000313" key="1">
    <source>
        <dbReference type="EMBL" id="KAI0044662.1"/>
    </source>
</evidence>
<reference evidence="1" key="1">
    <citation type="submission" date="2021-02" db="EMBL/GenBank/DDBJ databases">
        <authorList>
            <consortium name="DOE Joint Genome Institute"/>
            <person name="Ahrendt S."/>
            <person name="Looney B.P."/>
            <person name="Miyauchi S."/>
            <person name="Morin E."/>
            <person name="Drula E."/>
            <person name="Courty P.E."/>
            <person name="Chicoki N."/>
            <person name="Fauchery L."/>
            <person name="Kohler A."/>
            <person name="Kuo A."/>
            <person name="Labutti K."/>
            <person name="Pangilinan J."/>
            <person name="Lipzen A."/>
            <person name="Riley R."/>
            <person name="Andreopoulos W."/>
            <person name="He G."/>
            <person name="Johnson J."/>
            <person name="Barry K.W."/>
            <person name="Grigoriev I.V."/>
            <person name="Nagy L."/>
            <person name="Hibbett D."/>
            <person name="Henrissat B."/>
            <person name="Matheny P.B."/>
            <person name="Labbe J."/>
            <person name="Martin F."/>
        </authorList>
    </citation>
    <scope>NUCLEOTIDE SEQUENCE</scope>
    <source>
        <strain evidence="1">FP105234-sp</strain>
    </source>
</reference>
<reference evidence="1" key="2">
    <citation type="journal article" date="2022" name="New Phytol.">
        <title>Evolutionary transition to the ectomycorrhizal habit in the genomes of a hyperdiverse lineage of mushroom-forming fungi.</title>
        <authorList>
            <person name="Looney B."/>
            <person name="Miyauchi S."/>
            <person name="Morin E."/>
            <person name="Drula E."/>
            <person name="Courty P.E."/>
            <person name="Kohler A."/>
            <person name="Kuo A."/>
            <person name="LaButti K."/>
            <person name="Pangilinan J."/>
            <person name="Lipzen A."/>
            <person name="Riley R."/>
            <person name="Andreopoulos W."/>
            <person name="He G."/>
            <person name="Johnson J."/>
            <person name="Nolan M."/>
            <person name="Tritt A."/>
            <person name="Barry K.W."/>
            <person name="Grigoriev I.V."/>
            <person name="Nagy L.G."/>
            <person name="Hibbett D."/>
            <person name="Henrissat B."/>
            <person name="Matheny P.B."/>
            <person name="Labbe J."/>
            <person name="Martin F.M."/>
        </authorList>
    </citation>
    <scope>NUCLEOTIDE SEQUENCE</scope>
    <source>
        <strain evidence="1">FP105234-sp</strain>
    </source>
</reference>
<keyword evidence="2" id="KW-1185">Reference proteome</keyword>
<sequence length="360" mass="40880">MQPVVPLDVQRIVIEWVYRSSQHSNVDYQTLCACAIVCRAWAPIAQRMLFRRLPAFSSFMKGRIHHLVHSLHANPRLASYVYSVHINILPSTYEENWSLLILDHCPKVRSIIIMGTIDSSSWTTAFENRLRALPLNPVSLQLTGDADTVATRVVPLWPSVQVLSLYSWNMYNADDIDNDDWGANTPVRIPVPRSVRSLSIKTDFISWVLVPVAGHAVRDLAFESPGWSDRTWVTSLLASGMLPQLRSVIIEGEIPPPDVMGQLTQLRSLIFTLQSDQKVVLPQSLCHLGYHRWPGPARTEPGHLIAAVHASRNLRLLTMLSVTPQSVRAMFDDACRERDIELVFYQDHTHYPRLEVVDWI</sequence>
<dbReference type="EMBL" id="MU275975">
    <property type="protein sequence ID" value="KAI0044662.1"/>
    <property type="molecule type" value="Genomic_DNA"/>
</dbReference>
<proteinExistence type="predicted"/>
<dbReference type="Proteomes" id="UP000814033">
    <property type="component" value="Unassembled WGS sequence"/>
</dbReference>
<comment type="caution">
    <text evidence="1">The sequence shown here is derived from an EMBL/GenBank/DDBJ whole genome shotgun (WGS) entry which is preliminary data.</text>
</comment>
<gene>
    <name evidence="1" type="ORF">FA95DRAFT_228405</name>
</gene>
<organism evidence="1 2">
    <name type="scientific">Auriscalpium vulgare</name>
    <dbReference type="NCBI Taxonomy" id="40419"/>
    <lineage>
        <taxon>Eukaryota</taxon>
        <taxon>Fungi</taxon>
        <taxon>Dikarya</taxon>
        <taxon>Basidiomycota</taxon>
        <taxon>Agaricomycotina</taxon>
        <taxon>Agaricomycetes</taxon>
        <taxon>Russulales</taxon>
        <taxon>Auriscalpiaceae</taxon>
        <taxon>Auriscalpium</taxon>
    </lineage>
</organism>